<dbReference type="Proteomes" id="UP000276133">
    <property type="component" value="Unassembled WGS sequence"/>
</dbReference>
<accession>A0A3M7PIX8</accession>
<proteinExistence type="predicted"/>
<evidence type="ECO:0000313" key="2">
    <source>
        <dbReference type="Proteomes" id="UP000276133"/>
    </source>
</evidence>
<evidence type="ECO:0000313" key="1">
    <source>
        <dbReference type="EMBL" id="RMZ98973.1"/>
    </source>
</evidence>
<sequence>MNSENVKLNQPYTKILYHNLARLCTKPSRIDNTMGINYSSFILMIDHNHLKIISSCIVRRHFLNNFSLILTETKLDRKRDTFKIGMCANLIK</sequence>
<keyword evidence="2" id="KW-1185">Reference proteome</keyword>
<reference evidence="1 2" key="1">
    <citation type="journal article" date="2018" name="Sci. Rep.">
        <title>Genomic signatures of local adaptation to the degree of environmental predictability in rotifers.</title>
        <authorList>
            <person name="Franch-Gras L."/>
            <person name="Hahn C."/>
            <person name="Garcia-Roger E.M."/>
            <person name="Carmona M.J."/>
            <person name="Serra M."/>
            <person name="Gomez A."/>
        </authorList>
    </citation>
    <scope>NUCLEOTIDE SEQUENCE [LARGE SCALE GENOMIC DNA]</scope>
    <source>
        <strain evidence="1">HYR1</strain>
    </source>
</reference>
<gene>
    <name evidence="1" type="ORF">BpHYR1_045660</name>
</gene>
<comment type="caution">
    <text evidence="1">The sequence shown here is derived from an EMBL/GenBank/DDBJ whole genome shotgun (WGS) entry which is preliminary data.</text>
</comment>
<dbReference type="AlphaFoldDB" id="A0A3M7PIX8"/>
<organism evidence="1 2">
    <name type="scientific">Brachionus plicatilis</name>
    <name type="common">Marine rotifer</name>
    <name type="synonym">Brachionus muelleri</name>
    <dbReference type="NCBI Taxonomy" id="10195"/>
    <lineage>
        <taxon>Eukaryota</taxon>
        <taxon>Metazoa</taxon>
        <taxon>Spiralia</taxon>
        <taxon>Gnathifera</taxon>
        <taxon>Rotifera</taxon>
        <taxon>Eurotatoria</taxon>
        <taxon>Monogononta</taxon>
        <taxon>Pseudotrocha</taxon>
        <taxon>Ploima</taxon>
        <taxon>Brachionidae</taxon>
        <taxon>Brachionus</taxon>
    </lineage>
</organism>
<name>A0A3M7PIX8_BRAPC</name>
<protein>
    <submittedName>
        <fullName evidence="1">Uncharacterized protein</fullName>
    </submittedName>
</protein>
<dbReference type="EMBL" id="REGN01010472">
    <property type="protein sequence ID" value="RMZ98973.1"/>
    <property type="molecule type" value="Genomic_DNA"/>
</dbReference>